<dbReference type="PANTHER" id="PTHR34427:SF5">
    <property type="entry name" value="DUF4283 DOMAIN-CONTAINING PROTEIN"/>
    <property type="match status" value="1"/>
</dbReference>
<feature type="compositionally biased region" description="Polar residues" evidence="1">
    <location>
        <begin position="563"/>
        <end position="580"/>
    </location>
</feature>
<feature type="region of interest" description="Disordered" evidence="1">
    <location>
        <begin position="1"/>
        <end position="48"/>
    </location>
</feature>
<feature type="compositionally biased region" description="Basic and acidic residues" evidence="1">
    <location>
        <begin position="33"/>
        <end position="48"/>
    </location>
</feature>
<sequence length="748" mass="84530">MRERGEGASDHHHRDGYRHNQRWPPRRSSSPFERNHGGEGPYAREAHIGRDQGDWTWVSRRRRKASRPGWNGQDGFWQDIGFDGRIEFQNDDRFGMVSYHATANGYFGDSRDRRSRSMVRAWDDGEHGRGHSFTRRGNWHVLSTDVVGQVGNDSNTLKAMDSVVFYISNFPEHFLFVDLKKGVEVCGIMEDIYVSRYRNKFGQRFGFVKYLKVRDIFKLKKALNNLYFWDLKLFANVAKYDRFVSENKGEIKGEGKVRHKHIGGVENSREGDESLGEWRKKELERVKREAICSEEARWKPKEVVIGVENDVRKKEVVEETEVKAEKDGTPVIGLPWKYLSLKEDVVWASQCFLAKLKDGLCLSMVQQALTDAGFEDIKIIPLGGDNVLLHPAGQGTIDSLLQSTTDLVGNFLEGFIPWSREADRSYVRGAWVRCYGIPVHAWNPIFFAELAETQGRLLKIEESTVNRERMDFASILIATSSVKEINVTIKVLIDNVMTDIHIIEDVGFGLASDACLLEIEEDNNSQFSSHTGMPEAAPLVDDFVQKLHDDWVNNVVVDKMEESNTVNQAIPSSPTSQPKQASKEKIIKPPSVGIVKEQAQVKQKISKEGGRKQQSKRRILILTVYGLKKIARLSETERNALIRSLKKAKRQKGASSSGKVTSQGKNCTSLSVGSGATAGATNSQDWNNWVALHKCENQVKEDVQEMGEKLGIKCHNSFQRERGWVCDEEVARVGSGEAVVRVGRGGKF</sequence>
<dbReference type="PANTHER" id="PTHR34427">
    <property type="entry name" value="DUF4283 DOMAIN PROTEIN"/>
    <property type="match status" value="1"/>
</dbReference>
<feature type="region of interest" description="Disordered" evidence="1">
    <location>
        <begin position="645"/>
        <end position="667"/>
    </location>
</feature>
<dbReference type="EMBL" id="DF973869">
    <property type="protein sequence ID" value="GAU41532.1"/>
    <property type="molecule type" value="Genomic_DNA"/>
</dbReference>
<proteinExistence type="predicted"/>
<dbReference type="OrthoDB" id="1673143at2759"/>
<evidence type="ECO:0000313" key="2">
    <source>
        <dbReference type="EMBL" id="GAU41532.1"/>
    </source>
</evidence>
<dbReference type="SUPFAM" id="SSF54928">
    <property type="entry name" value="RNA-binding domain, RBD"/>
    <property type="match status" value="1"/>
</dbReference>
<protein>
    <submittedName>
        <fullName evidence="2">Uncharacterized protein</fullName>
    </submittedName>
</protein>
<dbReference type="InterPro" id="IPR035979">
    <property type="entry name" value="RBD_domain_sf"/>
</dbReference>
<gene>
    <name evidence="2" type="ORF">TSUD_140630</name>
</gene>
<organism evidence="2 3">
    <name type="scientific">Trifolium subterraneum</name>
    <name type="common">Subterranean clover</name>
    <dbReference type="NCBI Taxonomy" id="3900"/>
    <lineage>
        <taxon>Eukaryota</taxon>
        <taxon>Viridiplantae</taxon>
        <taxon>Streptophyta</taxon>
        <taxon>Embryophyta</taxon>
        <taxon>Tracheophyta</taxon>
        <taxon>Spermatophyta</taxon>
        <taxon>Magnoliopsida</taxon>
        <taxon>eudicotyledons</taxon>
        <taxon>Gunneridae</taxon>
        <taxon>Pentapetalae</taxon>
        <taxon>rosids</taxon>
        <taxon>fabids</taxon>
        <taxon>Fabales</taxon>
        <taxon>Fabaceae</taxon>
        <taxon>Papilionoideae</taxon>
        <taxon>50 kb inversion clade</taxon>
        <taxon>NPAAA clade</taxon>
        <taxon>Hologalegina</taxon>
        <taxon>IRL clade</taxon>
        <taxon>Trifolieae</taxon>
        <taxon>Trifolium</taxon>
    </lineage>
</organism>
<keyword evidence="3" id="KW-1185">Reference proteome</keyword>
<reference evidence="3" key="1">
    <citation type="journal article" date="2017" name="Front. Plant Sci.">
        <title>Climate Clever Clovers: New Paradigm to Reduce the Environmental Footprint of Ruminants by Breeding Low Methanogenic Forages Utilizing Haplotype Variation.</title>
        <authorList>
            <person name="Kaur P."/>
            <person name="Appels R."/>
            <person name="Bayer P.E."/>
            <person name="Keeble-Gagnere G."/>
            <person name="Wang J."/>
            <person name="Hirakawa H."/>
            <person name="Shirasawa K."/>
            <person name="Vercoe P."/>
            <person name="Stefanova K."/>
            <person name="Durmic Z."/>
            <person name="Nichols P."/>
            <person name="Revell C."/>
            <person name="Isobe S.N."/>
            <person name="Edwards D."/>
            <person name="Erskine W."/>
        </authorList>
    </citation>
    <scope>NUCLEOTIDE SEQUENCE [LARGE SCALE GENOMIC DNA]</scope>
    <source>
        <strain evidence="3">cv. Daliak</strain>
    </source>
</reference>
<feature type="region of interest" description="Disordered" evidence="1">
    <location>
        <begin position="563"/>
        <end position="589"/>
    </location>
</feature>
<dbReference type="GO" id="GO:0003676">
    <property type="term" value="F:nucleic acid binding"/>
    <property type="evidence" value="ECO:0007669"/>
    <property type="project" value="InterPro"/>
</dbReference>
<name>A0A2Z6NZ37_TRISU</name>
<evidence type="ECO:0000313" key="3">
    <source>
        <dbReference type="Proteomes" id="UP000242715"/>
    </source>
</evidence>
<feature type="compositionally biased region" description="Basic and acidic residues" evidence="1">
    <location>
        <begin position="1"/>
        <end position="13"/>
    </location>
</feature>
<feature type="compositionally biased region" description="Basic residues" evidence="1">
    <location>
        <begin position="14"/>
        <end position="25"/>
    </location>
</feature>
<dbReference type="Proteomes" id="UP000242715">
    <property type="component" value="Unassembled WGS sequence"/>
</dbReference>
<feature type="compositionally biased region" description="Polar residues" evidence="1">
    <location>
        <begin position="653"/>
        <end position="667"/>
    </location>
</feature>
<dbReference type="CDD" id="cd00590">
    <property type="entry name" value="RRM_SF"/>
    <property type="match status" value="1"/>
</dbReference>
<dbReference type="AlphaFoldDB" id="A0A2Z6NZ37"/>
<accession>A0A2Z6NZ37</accession>
<evidence type="ECO:0000256" key="1">
    <source>
        <dbReference type="SAM" id="MobiDB-lite"/>
    </source>
</evidence>